<keyword evidence="2" id="KW-1185">Reference proteome</keyword>
<evidence type="ECO:0000313" key="1">
    <source>
        <dbReference type="EMBL" id="KAJ7428039.1"/>
    </source>
</evidence>
<sequence>MTSKSFELRLGILEVLKMNWIYALGVDLSRSMEEGQTLSSEISRHLWLEAGRKKREWSFTEDSWLKLMVSVCQSRVEWDPRMVIDLVFYGKGCLLGFISSEDSKIIDKYVDQNGHRTSPTISPLHDDK</sequence>
<accession>A0ABQ9DYS8</accession>
<proteinExistence type="predicted"/>
<reference evidence="1" key="1">
    <citation type="submission" date="2019-10" db="EMBL/GenBank/DDBJ databases">
        <authorList>
            <person name="Soares A.E.R."/>
            <person name="Aleixo A."/>
            <person name="Schneider P."/>
            <person name="Miyaki C.Y."/>
            <person name="Schneider M.P."/>
            <person name="Mello C."/>
            <person name="Vasconcelos A.T.R."/>
        </authorList>
    </citation>
    <scope>NUCLEOTIDE SEQUENCE</scope>
    <source>
        <tissue evidence="1">Muscle</tissue>
    </source>
</reference>
<protein>
    <submittedName>
        <fullName evidence="1">Uncharacterized protein</fullName>
    </submittedName>
</protein>
<dbReference type="EMBL" id="WHWB01031566">
    <property type="protein sequence ID" value="KAJ7428039.1"/>
    <property type="molecule type" value="Genomic_DNA"/>
</dbReference>
<organism evidence="1 2">
    <name type="scientific">Willisornis vidua</name>
    <name type="common">Xingu scale-backed antbird</name>
    <dbReference type="NCBI Taxonomy" id="1566151"/>
    <lineage>
        <taxon>Eukaryota</taxon>
        <taxon>Metazoa</taxon>
        <taxon>Chordata</taxon>
        <taxon>Craniata</taxon>
        <taxon>Vertebrata</taxon>
        <taxon>Euteleostomi</taxon>
        <taxon>Archelosauria</taxon>
        <taxon>Archosauria</taxon>
        <taxon>Dinosauria</taxon>
        <taxon>Saurischia</taxon>
        <taxon>Theropoda</taxon>
        <taxon>Coelurosauria</taxon>
        <taxon>Aves</taxon>
        <taxon>Neognathae</taxon>
        <taxon>Neoaves</taxon>
        <taxon>Telluraves</taxon>
        <taxon>Australaves</taxon>
        <taxon>Passeriformes</taxon>
        <taxon>Thamnophilidae</taxon>
        <taxon>Willisornis</taxon>
    </lineage>
</organism>
<comment type="caution">
    <text evidence="1">The sequence shown here is derived from an EMBL/GenBank/DDBJ whole genome shotgun (WGS) entry which is preliminary data.</text>
</comment>
<gene>
    <name evidence="1" type="ORF">WISP_02127</name>
</gene>
<evidence type="ECO:0000313" key="2">
    <source>
        <dbReference type="Proteomes" id="UP001145742"/>
    </source>
</evidence>
<dbReference type="Proteomes" id="UP001145742">
    <property type="component" value="Unassembled WGS sequence"/>
</dbReference>
<name>A0ABQ9DYS8_9PASS</name>